<evidence type="ECO:0000313" key="1">
    <source>
        <dbReference type="EMBL" id="CAL1296980.1"/>
    </source>
</evidence>
<organism evidence="1 2">
    <name type="scientific">Larinioides sclopetarius</name>
    <dbReference type="NCBI Taxonomy" id="280406"/>
    <lineage>
        <taxon>Eukaryota</taxon>
        <taxon>Metazoa</taxon>
        <taxon>Ecdysozoa</taxon>
        <taxon>Arthropoda</taxon>
        <taxon>Chelicerata</taxon>
        <taxon>Arachnida</taxon>
        <taxon>Araneae</taxon>
        <taxon>Araneomorphae</taxon>
        <taxon>Entelegynae</taxon>
        <taxon>Araneoidea</taxon>
        <taxon>Araneidae</taxon>
        <taxon>Larinioides</taxon>
    </lineage>
</organism>
<reference evidence="1 2" key="1">
    <citation type="submission" date="2024-04" db="EMBL/GenBank/DDBJ databases">
        <authorList>
            <person name="Rising A."/>
            <person name="Reimegard J."/>
            <person name="Sonavane S."/>
            <person name="Akerstrom W."/>
            <person name="Nylinder S."/>
            <person name="Hedman E."/>
            <person name="Kallberg Y."/>
        </authorList>
    </citation>
    <scope>NUCLEOTIDE SEQUENCE [LARGE SCALE GENOMIC DNA]</scope>
</reference>
<dbReference type="Proteomes" id="UP001497382">
    <property type="component" value="Unassembled WGS sequence"/>
</dbReference>
<evidence type="ECO:0000313" key="2">
    <source>
        <dbReference type="Proteomes" id="UP001497382"/>
    </source>
</evidence>
<proteinExistence type="predicted"/>
<dbReference type="AlphaFoldDB" id="A0AAV2BL23"/>
<sequence length="221" mass="25648">MLCPRPKIFREIPREKAVFNAQCPDMAKSVKCLEEYDMTCTGEEHRRLMEPERYANIISVLSEICEEGSTLNEVAISNLKCFNETFSNTSCKLEREDFIDSSWVVVPFKNSTGYHSFLPERIYCIMNSNMWIILLFLFEFAEDVSRELSSHLKCWRDYDMKCAAENERMFKKPGTYSNLIALFDEICDEGSVLNEVATSNLKCFNETFSKTRCQEEIGTAF</sequence>
<name>A0AAV2BL23_9ARAC</name>
<evidence type="ECO:0008006" key="3">
    <source>
        <dbReference type="Google" id="ProtNLM"/>
    </source>
</evidence>
<keyword evidence="2" id="KW-1185">Reference proteome</keyword>
<comment type="caution">
    <text evidence="1">The sequence shown here is derived from an EMBL/GenBank/DDBJ whole genome shotgun (WGS) entry which is preliminary data.</text>
</comment>
<accession>A0AAV2BL23</accession>
<protein>
    <recommendedName>
        <fullName evidence="3">DUF19 domain-containing protein</fullName>
    </recommendedName>
</protein>
<gene>
    <name evidence="1" type="ORF">LARSCL_LOCUS20030</name>
</gene>
<dbReference type="EMBL" id="CAXIEN010000410">
    <property type="protein sequence ID" value="CAL1296980.1"/>
    <property type="molecule type" value="Genomic_DNA"/>
</dbReference>